<evidence type="ECO:0000313" key="2">
    <source>
        <dbReference type="Proteomes" id="UP000886595"/>
    </source>
</evidence>
<dbReference type="Proteomes" id="UP000886595">
    <property type="component" value="Unassembled WGS sequence"/>
</dbReference>
<dbReference type="EMBL" id="JAAMPC010001579">
    <property type="protein sequence ID" value="KAG2240583.1"/>
    <property type="molecule type" value="Genomic_DNA"/>
</dbReference>
<accession>A0A8X7NYK0</accession>
<evidence type="ECO:0000313" key="1">
    <source>
        <dbReference type="EMBL" id="KAG2240583.1"/>
    </source>
</evidence>
<dbReference type="AlphaFoldDB" id="A0A8X7NYK0"/>
<gene>
    <name evidence="1" type="ORF">Bca52824_090547</name>
</gene>
<keyword evidence="2" id="KW-1185">Reference proteome</keyword>
<name>A0A8X7NYK0_BRACI</name>
<protein>
    <submittedName>
        <fullName evidence="1">Uncharacterized protein</fullName>
    </submittedName>
</protein>
<reference evidence="1 2" key="1">
    <citation type="submission" date="2020-02" db="EMBL/GenBank/DDBJ databases">
        <authorList>
            <person name="Ma Q."/>
            <person name="Huang Y."/>
            <person name="Song X."/>
            <person name="Pei D."/>
        </authorList>
    </citation>
    <scope>NUCLEOTIDE SEQUENCE [LARGE SCALE GENOMIC DNA]</scope>
    <source>
        <strain evidence="1">Sxm20200214</strain>
        <tissue evidence="1">Leaf</tissue>
    </source>
</reference>
<organism evidence="1 2">
    <name type="scientific">Brassica carinata</name>
    <name type="common">Ethiopian mustard</name>
    <name type="synonym">Abyssinian cabbage</name>
    <dbReference type="NCBI Taxonomy" id="52824"/>
    <lineage>
        <taxon>Eukaryota</taxon>
        <taxon>Viridiplantae</taxon>
        <taxon>Streptophyta</taxon>
        <taxon>Embryophyta</taxon>
        <taxon>Tracheophyta</taxon>
        <taxon>Spermatophyta</taxon>
        <taxon>Magnoliopsida</taxon>
        <taxon>eudicotyledons</taxon>
        <taxon>Gunneridae</taxon>
        <taxon>Pentapetalae</taxon>
        <taxon>rosids</taxon>
        <taxon>malvids</taxon>
        <taxon>Brassicales</taxon>
        <taxon>Brassicaceae</taxon>
        <taxon>Brassiceae</taxon>
        <taxon>Brassica</taxon>
    </lineage>
</organism>
<sequence>MLIDGLMEKIPAETTTADAITNNLWWSLACEVARVLVVNNKDLADIDTGDCDGIKFIHIIAEGDMFHELELHKNGIIYKYGKEETPLFKGYKEIISDFVEKKKKTNLE</sequence>
<comment type="caution">
    <text evidence="1">The sequence shown here is derived from an EMBL/GenBank/DDBJ whole genome shotgun (WGS) entry which is preliminary data.</text>
</comment>
<proteinExistence type="predicted"/>